<dbReference type="InterPro" id="IPR036291">
    <property type="entry name" value="NAD(P)-bd_dom_sf"/>
</dbReference>
<evidence type="ECO:0000313" key="7">
    <source>
        <dbReference type="EMBL" id="KAB2453712.1"/>
    </source>
</evidence>
<dbReference type="GO" id="GO:0051287">
    <property type="term" value="F:NAD binding"/>
    <property type="evidence" value="ECO:0007669"/>
    <property type="project" value="InterPro"/>
</dbReference>
<evidence type="ECO:0000259" key="6">
    <source>
        <dbReference type="Pfam" id="PF02826"/>
    </source>
</evidence>
<dbReference type="InterPro" id="IPR029753">
    <property type="entry name" value="D-isomer_DH_CS"/>
</dbReference>
<proteinExistence type="inferred from homology"/>
<dbReference type="AlphaFoldDB" id="A0AAN6B9T2"/>
<keyword evidence="2 4" id="KW-0560">Oxidoreductase</keyword>
<protein>
    <recommendedName>
        <fullName evidence="9">Glycerate dehydrogenase</fullName>
    </recommendedName>
</protein>
<dbReference type="PROSITE" id="PS00671">
    <property type="entry name" value="D_2_HYDROXYACID_DH_3"/>
    <property type="match status" value="1"/>
</dbReference>
<dbReference type="InterPro" id="IPR006140">
    <property type="entry name" value="D-isomer_DH_NAD-bd"/>
</dbReference>
<name>A0AAN6B9T2_BACCE</name>
<evidence type="ECO:0000256" key="1">
    <source>
        <dbReference type="ARBA" id="ARBA00005854"/>
    </source>
</evidence>
<sequence>MKITYIDKPTYLPSWVINKINEYGDFEVFYDFPNEEEAINRLSSTDIAIVEWTSITKEMIEKISRLKYLITITTSYDYIDVNSLKDNEIMVSNCPQYSKQAVAEHVFALLFAVNRKILQADETCRKGLSHIYPPFLCSEIRDKTIGLIGIGQIGQTVAEIANAFQMKVIGLNKSKRNVKGIQQVDITELMKKSDIISLHIPRNADTEIILTEKLLSLMKPDAVLINTCRGNLIDEQALYSVLKQNRIRGAGLDDLTYYKDNPILGLNNVVLTPGSAWYSYEAREKNMYELIENIESYLAQKPVNVI</sequence>
<dbReference type="SUPFAM" id="SSF52283">
    <property type="entry name" value="Formate/glycerate dehydrogenase catalytic domain-like"/>
    <property type="match status" value="1"/>
</dbReference>
<dbReference type="RefSeq" id="WP_098329256.1">
    <property type="nucleotide sequence ID" value="NZ_WBPA01000001.1"/>
</dbReference>
<organism evidence="7 8">
    <name type="scientific">Bacillus cereus</name>
    <dbReference type="NCBI Taxonomy" id="1396"/>
    <lineage>
        <taxon>Bacteria</taxon>
        <taxon>Bacillati</taxon>
        <taxon>Bacillota</taxon>
        <taxon>Bacilli</taxon>
        <taxon>Bacillales</taxon>
        <taxon>Bacillaceae</taxon>
        <taxon>Bacillus</taxon>
        <taxon>Bacillus cereus group</taxon>
    </lineage>
</organism>
<comment type="caution">
    <text evidence="7">The sequence shown here is derived from an EMBL/GenBank/DDBJ whole genome shotgun (WGS) entry which is preliminary data.</text>
</comment>
<feature type="domain" description="D-isomer specific 2-hydroxyacid dehydrogenase catalytic" evidence="5">
    <location>
        <begin position="22"/>
        <end position="303"/>
    </location>
</feature>
<dbReference type="SUPFAM" id="SSF51735">
    <property type="entry name" value="NAD(P)-binding Rossmann-fold domains"/>
    <property type="match status" value="1"/>
</dbReference>
<evidence type="ECO:0000259" key="5">
    <source>
        <dbReference type="Pfam" id="PF00389"/>
    </source>
</evidence>
<dbReference type="PANTHER" id="PTHR43761">
    <property type="entry name" value="D-ISOMER SPECIFIC 2-HYDROXYACID DEHYDROGENASE FAMILY PROTEIN (AFU_ORTHOLOGUE AFUA_1G13630)"/>
    <property type="match status" value="1"/>
</dbReference>
<dbReference type="Gene3D" id="3.40.50.720">
    <property type="entry name" value="NAD(P)-binding Rossmann-like Domain"/>
    <property type="match status" value="2"/>
</dbReference>
<dbReference type="InterPro" id="IPR050418">
    <property type="entry name" value="D-iso_2-hydroxyacid_DH_PdxB"/>
</dbReference>
<gene>
    <name evidence="7" type="ORF">F8165_01425</name>
</gene>
<evidence type="ECO:0000256" key="4">
    <source>
        <dbReference type="RuleBase" id="RU003719"/>
    </source>
</evidence>
<reference evidence="7 8" key="1">
    <citation type="submission" date="2019-10" db="EMBL/GenBank/DDBJ databases">
        <title>Bacillus from the desert of Cuatro Cinegas, Coahuila.</title>
        <authorList>
            <person name="Olmedo-Alvarez G."/>
            <person name="Saldana S."/>
            <person name="Barcelo D."/>
        </authorList>
    </citation>
    <scope>NUCLEOTIDE SEQUENCE [LARGE SCALE GENOMIC DNA]</scope>
    <source>
        <strain evidence="7 8">CH316_11T</strain>
    </source>
</reference>
<dbReference type="GO" id="GO:0016616">
    <property type="term" value="F:oxidoreductase activity, acting on the CH-OH group of donors, NAD or NADP as acceptor"/>
    <property type="evidence" value="ECO:0007669"/>
    <property type="project" value="InterPro"/>
</dbReference>
<dbReference type="EMBL" id="WBPI01000001">
    <property type="protein sequence ID" value="KAB2453712.1"/>
    <property type="molecule type" value="Genomic_DNA"/>
</dbReference>
<evidence type="ECO:0000256" key="2">
    <source>
        <dbReference type="ARBA" id="ARBA00023002"/>
    </source>
</evidence>
<dbReference type="InterPro" id="IPR006139">
    <property type="entry name" value="D-isomer_2_OHA_DH_cat_dom"/>
</dbReference>
<dbReference type="PANTHER" id="PTHR43761:SF1">
    <property type="entry name" value="D-ISOMER SPECIFIC 2-HYDROXYACID DEHYDROGENASE CATALYTIC DOMAIN-CONTAINING PROTEIN-RELATED"/>
    <property type="match status" value="1"/>
</dbReference>
<dbReference type="Pfam" id="PF00389">
    <property type="entry name" value="2-Hacid_dh"/>
    <property type="match status" value="1"/>
</dbReference>
<evidence type="ECO:0000313" key="8">
    <source>
        <dbReference type="Proteomes" id="UP000461739"/>
    </source>
</evidence>
<accession>A0AAN6B9T2</accession>
<dbReference type="Pfam" id="PF02826">
    <property type="entry name" value="2-Hacid_dh_C"/>
    <property type="match status" value="1"/>
</dbReference>
<comment type="similarity">
    <text evidence="1 4">Belongs to the D-isomer specific 2-hydroxyacid dehydrogenase family.</text>
</comment>
<evidence type="ECO:0000256" key="3">
    <source>
        <dbReference type="ARBA" id="ARBA00023027"/>
    </source>
</evidence>
<dbReference type="Proteomes" id="UP000461739">
    <property type="component" value="Unassembled WGS sequence"/>
</dbReference>
<feature type="domain" description="D-isomer specific 2-hydroxyacid dehydrogenase NAD-binding" evidence="6">
    <location>
        <begin position="107"/>
        <end position="273"/>
    </location>
</feature>
<evidence type="ECO:0008006" key="9">
    <source>
        <dbReference type="Google" id="ProtNLM"/>
    </source>
</evidence>
<keyword evidence="3" id="KW-0520">NAD</keyword>